<dbReference type="OrthoDB" id="1047367at2759"/>
<dbReference type="AlphaFoldDB" id="A0A1S3UJW5"/>
<dbReference type="CDD" id="cd00303">
    <property type="entry name" value="retropepsin_like"/>
    <property type="match status" value="1"/>
</dbReference>
<dbReference type="InterPro" id="IPR021109">
    <property type="entry name" value="Peptidase_aspartic_dom_sf"/>
</dbReference>
<sequence length="196" mass="21897">MMLLRVVFRSFRLGFRFSPFLAVPPKVKYPGSFTIPCSIGCHKIRKALIDLGSNNNLIPLSVLEKIGGLEVKPARITLFKADGSTKKPYDVVENVMVQTDNLRFLVDFMVMEMGEDLEIPIILGRPFMKTAKVIINVDDGTITLKNQEEEVIFSVFNAEQQIQVKKSSLKAAYEDAPETGIKISKPGKKGIKCFLS</sequence>
<evidence type="ECO:0000313" key="1">
    <source>
        <dbReference type="Proteomes" id="UP000087766"/>
    </source>
</evidence>
<dbReference type="SUPFAM" id="SSF50630">
    <property type="entry name" value="Acid proteases"/>
    <property type="match status" value="1"/>
</dbReference>
<evidence type="ECO:0000313" key="2">
    <source>
        <dbReference type="RefSeq" id="XP_014506328.1"/>
    </source>
</evidence>
<dbReference type="Gene3D" id="2.40.70.10">
    <property type="entry name" value="Acid Proteases"/>
    <property type="match status" value="1"/>
</dbReference>
<reference evidence="1" key="1">
    <citation type="journal article" date="2014" name="Nat. Commun.">
        <title>Genome sequence of mungbean and insights into evolution within Vigna species.</title>
        <authorList>
            <person name="Kang Y.J."/>
            <person name="Kim S.K."/>
            <person name="Kim M.Y."/>
            <person name="Lestari P."/>
            <person name="Kim K.H."/>
            <person name="Ha B.K."/>
            <person name="Jun T.H."/>
            <person name="Hwang W.J."/>
            <person name="Lee T."/>
            <person name="Lee J."/>
            <person name="Shim S."/>
            <person name="Yoon M.Y."/>
            <person name="Jang Y.E."/>
            <person name="Han K.S."/>
            <person name="Taeprayoon P."/>
            <person name="Yoon N."/>
            <person name="Somta P."/>
            <person name="Tanya P."/>
            <person name="Kim K.S."/>
            <person name="Gwag J.G."/>
            <person name="Moon J.K."/>
            <person name="Lee Y.H."/>
            <person name="Park B.S."/>
            <person name="Bombarely A."/>
            <person name="Doyle J.J."/>
            <person name="Jackson S.A."/>
            <person name="Schafleitner R."/>
            <person name="Srinives P."/>
            <person name="Varshney R.K."/>
            <person name="Lee S.H."/>
        </authorList>
    </citation>
    <scope>NUCLEOTIDE SEQUENCE [LARGE SCALE GENOMIC DNA]</scope>
    <source>
        <strain evidence="1">cv. VC1973A</strain>
    </source>
</reference>
<dbReference type="RefSeq" id="XP_014506328.1">
    <property type="nucleotide sequence ID" value="XM_014650842.1"/>
</dbReference>
<proteinExistence type="predicted"/>
<keyword evidence="1" id="KW-1185">Reference proteome</keyword>
<dbReference type="Proteomes" id="UP000087766">
    <property type="component" value="Chromosome 7"/>
</dbReference>
<accession>A0A1S3UJW5</accession>
<protein>
    <submittedName>
        <fullName evidence="2">Uncharacterized protein LOC106766083</fullName>
    </submittedName>
</protein>
<gene>
    <name evidence="2" type="primary">LOC106766083</name>
</gene>
<dbReference type="PANTHER" id="PTHR33067">
    <property type="entry name" value="RNA-DIRECTED DNA POLYMERASE-RELATED"/>
    <property type="match status" value="1"/>
</dbReference>
<reference evidence="2" key="2">
    <citation type="submission" date="2025-08" db="UniProtKB">
        <authorList>
            <consortium name="RefSeq"/>
        </authorList>
    </citation>
    <scope>IDENTIFICATION</scope>
    <source>
        <tissue evidence="2">Leaf</tissue>
    </source>
</reference>
<dbReference type="KEGG" id="vra:106766083"/>
<dbReference type="PANTHER" id="PTHR33067:SF35">
    <property type="entry name" value="ASPARTIC PEPTIDASE DDI1-TYPE DOMAIN-CONTAINING PROTEIN"/>
    <property type="match status" value="1"/>
</dbReference>
<dbReference type="GeneID" id="106766083"/>
<organism evidence="1 2">
    <name type="scientific">Vigna radiata var. radiata</name>
    <name type="common">Mung bean</name>
    <name type="synonym">Phaseolus aureus</name>
    <dbReference type="NCBI Taxonomy" id="3916"/>
    <lineage>
        <taxon>Eukaryota</taxon>
        <taxon>Viridiplantae</taxon>
        <taxon>Streptophyta</taxon>
        <taxon>Embryophyta</taxon>
        <taxon>Tracheophyta</taxon>
        <taxon>Spermatophyta</taxon>
        <taxon>Magnoliopsida</taxon>
        <taxon>eudicotyledons</taxon>
        <taxon>Gunneridae</taxon>
        <taxon>Pentapetalae</taxon>
        <taxon>rosids</taxon>
        <taxon>fabids</taxon>
        <taxon>Fabales</taxon>
        <taxon>Fabaceae</taxon>
        <taxon>Papilionoideae</taxon>
        <taxon>50 kb inversion clade</taxon>
        <taxon>NPAAA clade</taxon>
        <taxon>indigoferoid/millettioid clade</taxon>
        <taxon>Phaseoleae</taxon>
        <taxon>Vigna</taxon>
    </lineage>
</organism>
<name>A0A1S3UJW5_VIGRR</name>